<reference evidence="6 7" key="1">
    <citation type="journal article" date="2019" name="Commun. Biol.">
        <title>The bagworm genome reveals a unique fibroin gene that provides high tensile strength.</title>
        <authorList>
            <person name="Kono N."/>
            <person name="Nakamura H."/>
            <person name="Ohtoshi R."/>
            <person name="Tomita M."/>
            <person name="Numata K."/>
            <person name="Arakawa K."/>
        </authorList>
    </citation>
    <scope>NUCLEOTIDE SEQUENCE [LARGE SCALE GENOMIC DNA]</scope>
</reference>
<dbReference type="Pfam" id="PF00491">
    <property type="entry name" value="Arginase"/>
    <property type="match status" value="1"/>
</dbReference>
<dbReference type="SUPFAM" id="SSF52768">
    <property type="entry name" value="Arginase/deacetylase"/>
    <property type="match status" value="1"/>
</dbReference>
<dbReference type="PROSITE" id="PS50240">
    <property type="entry name" value="TRYPSIN_DOM"/>
    <property type="match status" value="1"/>
</dbReference>
<protein>
    <submittedName>
        <fullName evidence="6">Arginase-1</fullName>
    </submittedName>
</protein>
<evidence type="ECO:0000256" key="4">
    <source>
        <dbReference type="PROSITE-ProRule" id="PRU00742"/>
    </source>
</evidence>
<evidence type="ECO:0000259" key="5">
    <source>
        <dbReference type="PROSITE" id="PS50240"/>
    </source>
</evidence>
<dbReference type="GO" id="GO:0004053">
    <property type="term" value="F:arginase activity"/>
    <property type="evidence" value="ECO:0007669"/>
    <property type="project" value="TreeGrafter"/>
</dbReference>
<dbReference type="AlphaFoldDB" id="A0A4C1XSC5"/>
<sequence>MSVIGFIYKTRLEVVASKNQYWKQIEDIAEKYPFVAGLMNAEKEIICNGAAIHKQIVLTSANCAQLSPRYVVVQTAIVNTLNLIEVGSTRHPKDFIFSSAGNDPNATTIHNNIGVVLVVTPIAENMIVMPMTDNTFAGELDDKELIVVGYGTMRNHSSMVMQQHIFVEAPCYNPKWYYCVCGFEKPTTAPEYAGGSFLEGAPVVVNSMIVGVSSAPCCHLRYKGGEPYNVFTVIGPYLRWIDELTAVRAKIKQRNGTVTIRLDAFVIMSTHRWQPLQRVGIIGVPFEKGQKKYGVSVAPAAMRAAGLVEALKEIEDLDVKDYGDIETPAGLKEESPVSNMANLPAVSACNCVLSERVSQVLRDNRVAVTIGGDHCIGLDFFKSSSCSQSQHGLSGEKRLLFKQSTACEQTVCMGSSVVLMTAQTASELR</sequence>
<evidence type="ECO:0000256" key="1">
    <source>
        <dbReference type="ARBA" id="ARBA00022723"/>
    </source>
</evidence>
<dbReference type="SUPFAM" id="SSF50494">
    <property type="entry name" value="Trypsin-like serine proteases"/>
    <property type="match status" value="1"/>
</dbReference>
<dbReference type="InterPro" id="IPR006035">
    <property type="entry name" value="Ureohydrolase"/>
</dbReference>
<name>A0A4C1XSC5_EUMVA</name>
<dbReference type="Proteomes" id="UP000299102">
    <property type="component" value="Unassembled WGS sequence"/>
</dbReference>
<accession>A0A4C1XSC5</accession>
<organism evidence="6 7">
    <name type="scientific">Eumeta variegata</name>
    <name type="common">Bagworm moth</name>
    <name type="synonym">Eumeta japonica</name>
    <dbReference type="NCBI Taxonomy" id="151549"/>
    <lineage>
        <taxon>Eukaryota</taxon>
        <taxon>Metazoa</taxon>
        <taxon>Ecdysozoa</taxon>
        <taxon>Arthropoda</taxon>
        <taxon>Hexapoda</taxon>
        <taxon>Insecta</taxon>
        <taxon>Pterygota</taxon>
        <taxon>Neoptera</taxon>
        <taxon>Endopterygota</taxon>
        <taxon>Lepidoptera</taxon>
        <taxon>Glossata</taxon>
        <taxon>Ditrysia</taxon>
        <taxon>Tineoidea</taxon>
        <taxon>Psychidae</taxon>
        <taxon>Oiketicinae</taxon>
        <taxon>Eumeta</taxon>
    </lineage>
</organism>
<keyword evidence="7" id="KW-1185">Reference proteome</keyword>
<dbReference type="EMBL" id="BGZK01000967">
    <property type="protein sequence ID" value="GBP66791.1"/>
    <property type="molecule type" value="Genomic_DNA"/>
</dbReference>
<proteinExistence type="inferred from homology"/>
<evidence type="ECO:0000313" key="7">
    <source>
        <dbReference type="Proteomes" id="UP000299102"/>
    </source>
</evidence>
<dbReference type="PANTHER" id="PTHR43782">
    <property type="entry name" value="ARGINASE"/>
    <property type="match status" value="1"/>
</dbReference>
<dbReference type="GO" id="GO:0005634">
    <property type="term" value="C:nucleus"/>
    <property type="evidence" value="ECO:0007669"/>
    <property type="project" value="TreeGrafter"/>
</dbReference>
<dbReference type="Pfam" id="PF00089">
    <property type="entry name" value="Trypsin"/>
    <property type="match status" value="1"/>
</dbReference>
<dbReference type="InterPro" id="IPR023696">
    <property type="entry name" value="Ureohydrolase_dom_sf"/>
</dbReference>
<dbReference type="GO" id="GO:0005829">
    <property type="term" value="C:cytosol"/>
    <property type="evidence" value="ECO:0007669"/>
    <property type="project" value="TreeGrafter"/>
</dbReference>
<dbReference type="Gene3D" id="2.40.10.10">
    <property type="entry name" value="Trypsin-like serine proteases"/>
    <property type="match status" value="2"/>
</dbReference>
<dbReference type="InterPro" id="IPR043504">
    <property type="entry name" value="Peptidase_S1_PA_chymotrypsin"/>
</dbReference>
<dbReference type="GO" id="GO:0030145">
    <property type="term" value="F:manganese ion binding"/>
    <property type="evidence" value="ECO:0007669"/>
    <property type="project" value="TreeGrafter"/>
</dbReference>
<comment type="similarity">
    <text evidence="4">Belongs to the arginase family.</text>
</comment>
<evidence type="ECO:0000256" key="2">
    <source>
        <dbReference type="ARBA" id="ARBA00022801"/>
    </source>
</evidence>
<dbReference type="PROSITE" id="PS51409">
    <property type="entry name" value="ARGINASE_2"/>
    <property type="match status" value="1"/>
</dbReference>
<dbReference type="GO" id="GO:0004252">
    <property type="term" value="F:serine-type endopeptidase activity"/>
    <property type="evidence" value="ECO:0007669"/>
    <property type="project" value="InterPro"/>
</dbReference>
<keyword evidence="1" id="KW-0479">Metal-binding</keyword>
<feature type="domain" description="Peptidase S1" evidence="5">
    <location>
        <begin position="14"/>
        <end position="246"/>
    </location>
</feature>
<dbReference type="GO" id="GO:0006508">
    <property type="term" value="P:proteolysis"/>
    <property type="evidence" value="ECO:0007669"/>
    <property type="project" value="InterPro"/>
</dbReference>
<dbReference type="OrthoDB" id="9992747at2759"/>
<keyword evidence="3" id="KW-0464">Manganese</keyword>
<dbReference type="InterPro" id="IPR009003">
    <property type="entry name" value="Peptidase_S1_PA"/>
</dbReference>
<keyword evidence="2" id="KW-0378">Hydrolase</keyword>
<gene>
    <name evidence="6" type="primary">ARG1</name>
    <name evidence="6" type="ORF">EVAR_48198_1</name>
</gene>
<dbReference type="STRING" id="151549.A0A4C1XSC5"/>
<dbReference type="InterPro" id="IPR001254">
    <property type="entry name" value="Trypsin_dom"/>
</dbReference>
<comment type="caution">
    <text evidence="6">The sequence shown here is derived from an EMBL/GenBank/DDBJ whole genome shotgun (WGS) entry which is preliminary data.</text>
</comment>
<evidence type="ECO:0000256" key="3">
    <source>
        <dbReference type="ARBA" id="ARBA00023211"/>
    </source>
</evidence>
<evidence type="ECO:0000313" key="6">
    <source>
        <dbReference type="EMBL" id="GBP66791.1"/>
    </source>
</evidence>
<dbReference type="PANTHER" id="PTHR43782:SF3">
    <property type="entry name" value="ARGINASE"/>
    <property type="match status" value="1"/>
</dbReference>
<dbReference type="Gene3D" id="3.40.800.10">
    <property type="entry name" value="Ureohydrolase domain"/>
    <property type="match status" value="1"/>
</dbReference>